<dbReference type="Gene3D" id="3.30.70.270">
    <property type="match status" value="1"/>
</dbReference>
<dbReference type="STRING" id="67767.A0A0J7MV97"/>
<dbReference type="Gene3D" id="3.10.10.10">
    <property type="entry name" value="HIV Type 1 Reverse Transcriptase, subunit A, domain 1"/>
    <property type="match status" value="1"/>
</dbReference>
<dbReference type="InterPro" id="IPR005312">
    <property type="entry name" value="DUF1759"/>
</dbReference>
<comment type="caution">
    <text evidence="2">The sequence shown here is derived from an EMBL/GenBank/DDBJ whole genome shotgun (WGS) entry which is preliminary data.</text>
</comment>
<dbReference type="Pfam" id="PF03564">
    <property type="entry name" value="DUF1759"/>
    <property type="match status" value="1"/>
</dbReference>
<keyword evidence="3" id="KW-1185">Reference proteome</keyword>
<dbReference type="InterPro" id="IPR043502">
    <property type="entry name" value="DNA/RNA_pol_sf"/>
</dbReference>
<reference evidence="2 3" key="1">
    <citation type="submission" date="2015-04" db="EMBL/GenBank/DDBJ databases">
        <title>Lasius niger genome sequencing.</title>
        <authorList>
            <person name="Konorov E.A."/>
            <person name="Nikitin M.A."/>
            <person name="Kirill M.V."/>
            <person name="Chang P."/>
        </authorList>
    </citation>
    <scope>NUCLEOTIDE SEQUENCE [LARGE SCALE GENOMIC DNA]</scope>
    <source>
        <tissue evidence="2">Whole</tissue>
    </source>
</reference>
<dbReference type="InterPro" id="IPR043128">
    <property type="entry name" value="Rev_trsase/Diguanyl_cyclase"/>
</dbReference>
<dbReference type="PaxDb" id="67767-A0A0J7MV97"/>
<feature type="non-terminal residue" evidence="2">
    <location>
        <position position="1"/>
    </location>
</feature>
<dbReference type="PANTHER" id="PTHR47331">
    <property type="entry name" value="PHD-TYPE DOMAIN-CONTAINING PROTEIN"/>
    <property type="match status" value="1"/>
</dbReference>
<proteinExistence type="predicted"/>
<feature type="non-terminal residue" evidence="2">
    <location>
        <position position="962"/>
    </location>
</feature>
<sequence length="962" mass="108647">FGFTMSDLRLLLIEQRNLIDSINRVLINYKKLAKANVTLPKTTSRQSALEKLWEKCQALHVKILQTATEEEQKTETYFIEQEILDAKDSYIETADYLAESVSKLSKREPSPSGRCNDSSLRNASSGMQLPRITLPKFSGSFVEWENFRGILESIVANNDSLTNTQKLHYLKSSLIGDAALLVSNIKISETNYDPAWKLLTDEYDNRNAIIHAHIHSFADLPKMKTEQVSDLKRLRDNASAALAALTNMTRPVEQWSDLLVYIIFQKFSPRTRNEWNLTRGNSNEYLTYKEIHDFLTCRIRGLGDYPSHSDSVSNNSRSNKGRSSVNHVSVLKCVQCSGSHCLAKCDDFIAQSVNQRRQLARQYKCCFNCLKLDHQLKNCKSKGRCNTCRHPHHSLLHSDNGNYAKKADPPATALPSNAAATPVSVSSESPTSATVQTVHAAKEYENLPPQVLLATAWVKITTPEGRVFTLRALLDQGSTYSFISESLCQTMRTKRHRAGLKIHCFGEKFIGVARSRVDLSLTSCSGESPSFPFTAYVYQKITAYTASQTRPVESWPHLRDLPLADLNPSSSHPIHILVGADLYGALLLKGLRQGPLGTPTAQLTVLGWIVSGPTGNDSGPPGSIPVLHCVSCEDTNASLQKFWEDESIPSLPIVSEEDEQCERHFVDTHTRILDGRYVLRLPFKNGFPPNMGDSLPRALSLYTYMKRRLNKKPSLAAQYHEFLSEYESMGHMEIVQSSESSRHHPVYIPHHFVLRESGSSIKLRVVFNASTKTRDKTSLNEHLIVGPKLQQDIASIILRWRRFCYVYTTDIAKMFRQIRIHSDNADFQRILWRPPNARSVQHYRLLTVTYGLASAPYFAMRVLRQLAVDEGDSFPAARSICDNSVYVDDILFGADDIPTLRETRRQLVALLQRGGFPLHKWTTNSTELLQDVPEDLRELTDHMIRENDDLKVLGLSWSPHED</sequence>
<dbReference type="PANTHER" id="PTHR47331:SF5">
    <property type="entry name" value="RIBONUCLEASE H"/>
    <property type="match status" value="1"/>
</dbReference>
<dbReference type="Proteomes" id="UP000036403">
    <property type="component" value="Unassembled WGS sequence"/>
</dbReference>
<dbReference type="SUPFAM" id="SSF56672">
    <property type="entry name" value="DNA/RNA polymerases"/>
    <property type="match status" value="1"/>
</dbReference>
<dbReference type="GO" id="GO:0071897">
    <property type="term" value="P:DNA biosynthetic process"/>
    <property type="evidence" value="ECO:0007669"/>
    <property type="project" value="UniProtKB-ARBA"/>
</dbReference>
<evidence type="ECO:0000313" key="2">
    <source>
        <dbReference type="EMBL" id="KMQ84410.1"/>
    </source>
</evidence>
<dbReference type="EMBL" id="LBMM01016480">
    <property type="protein sequence ID" value="KMQ84410.1"/>
    <property type="molecule type" value="Genomic_DNA"/>
</dbReference>
<dbReference type="OrthoDB" id="7552257at2759"/>
<evidence type="ECO:0000256" key="1">
    <source>
        <dbReference type="SAM" id="MobiDB-lite"/>
    </source>
</evidence>
<evidence type="ECO:0000313" key="3">
    <source>
        <dbReference type="Proteomes" id="UP000036403"/>
    </source>
</evidence>
<accession>A0A0J7MV97</accession>
<name>A0A0J7MV97_LASNI</name>
<feature type="region of interest" description="Disordered" evidence="1">
    <location>
        <begin position="399"/>
        <end position="427"/>
    </location>
</feature>
<gene>
    <name evidence="2" type="ORF">RF55_17800</name>
</gene>
<organism evidence="2 3">
    <name type="scientific">Lasius niger</name>
    <name type="common">Black garden ant</name>
    <dbReference type="NCBI Taxonomy" id="67767"/>
    <lineage>
        <taxon>Eukaryota</taxon>
        <taxon>Metazoa</taxon>
        <taxon>Ecdysozoa</taxon>
        <taxon>Arthropoda</taxon>
        <taxon>Hexapoda</taxon>
        <taxon>Insecta</taxon>
        <taxon>Pterygota</taxon>
        <taxon>Neoptera</taxon>
        <taxon>Endopterygota</taxon>
        <taxon>Hymenoptera</taxon>
        <taxon>Apocrita</taxon>
        <taxon>Aculeata</taxon>
        <taxon>Formicoidea</taxon>
        <taxon>Formicidae</taxon>
        <taxon>Formicinae</taxon>
        <taxon>Lasius</taxon>
        <taxon>Lasius</taxon>
    </lineage>
</organism>
<feature type="compositionally biased region" description="Low complexity" evidence="1">
    <location>
        <begin position="418"/>
        <end position="427"/>
    </location>
</feature>
<protein>
    <submittedName>
        <fullName evidence="2">Uncharacterized protein</fullName>
    </submittedName>
</protein>
<dbReference type="AlphaFoldDB" id="A0A0J7MV97"/>